<name>A0A0K2V2N5_LEPSM</name>
<evidence type="ECO:0000313" key="1">
    <source>
        <dbReference type="EMBL" id="CDW44764.1"/>
    </source>
</evidence>
<organism evidence="1">
    <name type="scientific">Lepeophtheirus salmonis</name>
    <name type="common">Salmon louse</name>
    <name type="synonym">Caligus salmonis</name>
    <dbReference type="NCBI Taxonomy" id="72036"/>
    <lineage>
        <taxon>Eukaryota</taxon>
        <taxon>Metazoa</taxon>
        <taxon>Ecdysozoa</taxon>
        <taxon>Arthropoda</taxon>
        <taxon>Crustacea</taxon>
        <taxon>Multicrustacea</taxon>
        <taxon>Hexanauplia</taxon>
        <taxon>Copepoda</taxon>
        <taxon>Siphonostomatoida</taxon>
        <taxon>Caligidae</taxon>
        <taxon>Lepeophtheirus</taxon>
    </lineage>
</organism>
<reference evidence="1" key="1">
    <citation type="submission" date="2014-05" db="EMBL/GenBank/DDBJ databases">
        <authorList>
            <person name="Chronopoulou M."/>
        </authorList>
    </citation>
    <scope>NUCLEOTIDE SEQUENCE</scope>
    <source>
        <tissue evidence="1">Whole organism</tissue>
    </source>
</reference>
<dbReference type="AlphaFoldDB" id="A0A0K2V2N5"/>
<sequence>EKFHLASTHFSTSYLSLNSFSILLGHSDVPWSRRQCLKFFAGQHPYREDQKSFSFFYSCSLIFCPILINQNNDPEKQ</sequence>
<proteinExistence type="predicted"/>
<protein>
    <submittedName>
        <fullName evidence="1">Uncharacterized protein</fullName>
    </submittedName>
</protein>
<feature type="non-terminal residue" evidence="1">
    <location>
        <position position="1"/>
    </location>
</feature>
<accession>A0A0K2V2N5</accession>
<dbReference type="EMBL" id="HACA01027403">
    <property type="protein sequence ID" value="CDW44764.1"/>
    <property type="molecule type" value="Transcribed_RNA"/>
</dbReference>